<dbReference type="SUPFAM" id="SSF54211">
    <property type="entry name" value="Ribosomal protein S5 domain 2-like"/>
    <property type="match status" value="1"/>
</dbReference>
<organism evidence="2 3">
    <name type="scientific">Paenibacillus rhizovicinus</name>
    <dbReference type="NCBI Taxonomy" id="2704463"/>
    <lineage>
        <taxon>Bacteria</taxon>
        <taxon>Bacillati</taxon>
        <taxon>Bacillota</taxon>
        <taxon>Bacilli</taxon>
        <taxon>Bacillales</taxon>
        <taxon>Paenibacillaceae</taxon>
        <taxon>Paenibacillus</taxon>
    </lineage>
</organism>
<evidence type="ECO:0008006" key="4">
    <source>
        <dbReference type="Google" id="ProtNLM"/>
    </source>
</evidence>
<keyword evidence="3" id="KW-1185">Reference proteome</keyword>
<dbReference type="Gene3D" id="3.30.230.10">
    <property type="match status" value="1"/>
</dbReference>
<evidence type="ECO:0000313" key="3">
    <source>
        <dbReference type="Proteomes" id="UP000479114"/>
    </source>
</evidence>
<name>A0A6C0PAW4_9BACL</name>
<feature type="transmembrane region" description="Helical" evidence="1">
    <location>
        <begin position="12"/>
        <end position="32"/>
    </location>
</feature>
<protein>
    <recommendedName>
        <fullName evidence="4">Lon proteolytic domain-containing protein</fullName>
    </recommendedName>
</protein>
<gene>
    <name evidence="2" type="ORF">GZH47_32340</name>
</gene>
<keyword evidence="2" id="KW-0614">Plasmid</keyword>
<sequence length="286" mass="31735">MKPFMYEDSTIAIEILLLIFPIVGCFFLVRRLNRNEASRSSRMTIAIIYYLIALFVASLPGFALYISVSPVYFTVSDRSGSWATVENMSEKYRTLRQDHFYVLATGDGGKVYKRIDALRRVEELKSAGRSFELRPLKTSKSSAMSYQSEVDSLEASKEESFVHAITVAEAHLQKKLPADLFIDAGTRGNSAGLMTTLELIHQFGEEDLLKGHKICGTGTMDLSGSSGSIGGLSLKLDAAEKGKFEFCLIDHEDYKRAVALAKDKGLHVQLVDISTIDDALKFLHTL</sequence>
<proteinExistence type="predicted"/>
<dbReference type="EMBL" id="CP048287">
    <property type="protein sequence ID" value="QHW35576.1"/>
    <property type="molecule type" value="Genomic_DNA"/>
</dbReference>
<dbReference type="InterPro" id="IPR014721">
    <property type="entry name" value="Ribsml_uS5_D2-typ_fold_subgr"/>
</dbReference>
<accession>A0A6C0PAW4</accession>
<dbReference type="RefSeq" id="WP_162645722.1">
    <property type="nucleotide sequence ID" value="NZ_CP048287.1"/>
</dbReference>
<dbReference type="KEGG" id="prz:GZH47_32340"/>
<keyword evidence="1" id="KW-0472">Membrane</keyword>
<dbReference type="AlphaFoldDB" id="A0A6C0PAW4"/>
<dbReference type="InterPro" id="IPR020568">
    <property type="entry name" value="Ribosomal_Su5_D2-typ_SF"/>
</dbReference>
<dbReference type="Proteomes" id="UP000479114">
    <property type="component" value="Plasmid unnamed1"/>
</dbReference>
<feature type="transmembrane region" description="Helical" evidence="1">
    <location>
        <begin position="44"/>
        <end position="66"/>
    </location>
</feature>
<reference evidence="2 3" key="1">
    <citation type="submission" date="2020-02" db="EMBL/GenBank/DDBJ databases">
        <title>Paenibacillus sp. nov., isolated from rhizosphere soil of tomato.</title>
        <authorList>
            <person name="Weon H.-Y."/>
            <person name="Lee S.A."/>
        </authorList>
    </citation>
    <scope>NUCLEOTIDE SEQUENCE [LARGE SCALE GENOMIC DNA]</scope>
    <source>
        <strain evidence="2 3">14171R-81</strain>
        <plasmid evidence="2 3">unnamed1</plasmid>
    </source>
</reference>
<geneLocation type="plasmid" evidence="2 3">
    <name>unnamed1</name>
</geneLocation>
<evidence type="ECO:0000313" key="2">
    <source>
        <dbReference type="EMBL" id="QHW35576.1"/>
    </source>
</evidence>
<keyword evidence="1" id="KW-0812">Transmembrane</keyword>
<keyword evidence="1" id="KW-1133">Transmembrane helix</keyword>
<evidence type="ECO:0000256" key="1">
    <source>
        <dbReference type="SAM" id="Phobius"/>
    </source>
</evidence>